<comment type="caution">
    <text evidence="1">The sequence shown here is derived from an EMBL/GenBank/DDBJ whole genome shotgun (WGS) entry which is preliminary data.</text>
</comment>
<accession>A0AAD5QJJ2</accession>
<dbReference type="EMBL" id="JAHQIW010000630">
    <property type="protein sequence ID" value="KAJ1349226.1"/>
    <property type="molecule type" value="Genomic_DNA"/>
</dbReference>
<sequence length="108" mass="12443">MKTTERVLSQMIETTIAYNIQEAQFSQGVEQSTDRGNYYSFPVSKQVTQMIKRHYAHMEGAKQLIFSTSHISSFLENSEVWEISFVHINPPTELIPEIFNVFLAIKNA</sequence>
<gene>
    <name evidence="1" type="ORF">KIN20_004699</name>
</gene>
<name>A0AAD5QJJ2_PARTN</name>
<proteinExistence type="predicted"/>
<dbReference type="AlphaFoldDB" id="A0AAD5QJJ2"/>
<protein>
    <submittedName>
        <fullName evidence="1">Uncharacterized protein</fullName>
    </submittedName>
</protein>
<evidence type="ECO:0000313" key="2">
    <source>
        <dbReference type="Proteomes" id="UP001196413"/>
    </source>
</evidence>
<reference evidence="1" key="1">
    <citation type="submission" date="2021-06" db="EMBL/GenBank/DDBJ databases">
        <title>Parelaphostrongylus tenuis whole genome reference sequence.</title>
        <authorList>
            <person name="Garwood T.J."/>
            <person name="Larsen P.A."/>
            <person name="Fountain-Jones N.M."/>
            <person name="Garbe J.R."/>
            <person name="Macchietto M.G."/>
            <person name="Kania S.A."/>
            <person name="Gerhold R.W."/>
            <person name="Richards J.E."/>
            <person name="Wolf T.M."/>
        </authorList>
    </citation>
    <scope>NUCLEOTIDE SEQUENCE</scope>
    <source>
        <strain evidence="1">MNPRO001-30</strain>
        <tissue evidence="1">Meninges</tissue>
    </source>
</reference>
<organism evidence="1 2">
    <name type="scientific">Parelaphostrongylus tenuis</name>
    <name type="common">Meningeal worm</name>
    <dbReference type="NCBI Taxonomy" id="148309"/>
    <lineage>
        <taxon>Eukaryota</taxon>
        <taxon>Metazoa</taxon>
        <taxon>Ecdysozoa</taxon>
        <taxon>Nematoda</taxon>
        <taxon>Chromadorea</taxon>
        <taxon>Rhabditida</taxon>
        <taxon>Rhabditina</taxon>
        <taxon>Rhabditomorpha</taxon>
        <taxon>Strongyloidea</taxon>
        <taxon>Metastrongylidae</taxon>
        <taxon>Parelaphostrongylus</taxon>
    </lineage>
</organism>
<dbReference type="Proteomes" id="UP001196413">
    <property type="component" value="Unassembled WGS sequence"/>
</dbReference>
<keyword evidence="2" id="KW-1185">Reference proteome</keyword>
<evidence type="ECO:0000313" key="1">
    <source>
        <dbReference type="EMBL" id="KAJ1349226.1"/>
    </source>
</evidence>